<dbReference type="Gene3D" id="2.60.40.10">
    <property type="entry name" value="Immunoglobulins"/>
    <property type="match status" value="3"/>
</dbReference>
<reference evidence="4 5" key="1">
    <citation type="submission" date="2019-01" db="EMBL/GenBank/DDBJ databases">
        <title>Halorientalis sp. F13-25 a new haloarchaeum isolated from hypersaline water.</title>
        <authorList>
            <person name="Ana D.-V."/>
            <person name="Cristina S.-P."/>
            <person name="Antonio V."/>
        </authorList>
    </citation>
    <scope>NUCLEOTIDE SEQUENCE [LARGE SCALE GENOMIC DNA]</scope>
    <source>
        <strain evidence="4 5">F13-25</strain>
    </source>
</reference>
<evidence type="ECO:0000259" key="3">
    <source>
        <dbReference type="PROSITE" id="PS50093"/>
    </source>
</evidence>
<feature type="region of interest" description="Disordered" evidence="1">
    <location>
        <begin position="791"/>
        <end position="838"/>
    </location>
</feature>
<dbReference type="GO" id="GO:0031410">
    <property type="term" value="C:cytoplasmic vesicle"/>
    <property type="evidence" value="ECO:0007669"/>
    <property type="project" value="TreeGrafter"/>
</dbReference>
<dbReference type="EMBL" id="RDFA01000001">
    <property type="protein sequence ID" value="RXK51847.1"/>
    <property type="molecule type" value="Genomic_DNA"/>
</dbReference>
<dbReference type="PANTHER" id="PTHR46182">
    <property type="entry name" value="FI19480P1"/>
    <property type="match status" value="1"/>
</dbReference>
<feature type="compositionally biased region" description="Polar residues" evidence="1">
    <location>
        <begin position="800"/>
        <end position="809"/>
    </location>
</feature>
<feature type="compositionally biased region" description="Acidic residues" evidence="1">
    <location>
        <begin position="348"/>
        <end position="371"/>
    </location>
</feature>
<accession>A0A498L195</accession>
<keyword evidence="2" id="KW-0812">Transmembrane</keyword>
<dbReference type="GO" id="GO:0016020">
    <property type="term" value="C:membrane"/>
    <property type="evidence" value="ECO:0007669"/>
    <property type="project" value="TreeGrafter"/>
</dbReference>
<dbReference type="SMART" id="SM00089">
    <property type="entry name" value="PKD"/>
    <property type="match status" value="3"/>
</dbReference>
<dbReference type="Proteomes" id="UP000289691">
    <property type="component" value="Unassembled WGS sequence"/>
</dbReference>
<evidence type="ECO:0000256" key="2">
    <source>
        <dbReference type="SAM" id="Phobius"/>
    </source>
</evidence>
<dbReference type="AlphaFoldDB" id="A0A498L195"/>
<dbReference type="Pfam" id="PF00801">
    <property type="entry name" value="PKD"/>
    <property type="match status" value="1"/>
</dbReference>
<feature type="compositionally biased region" description="Low complexity" evidence="1">
    <location>
        <begin position="411"/>
        <end position="425"/>
    </location>
</feature>
<sequence>MRAESVSVGRRPLLLLIVLAICVAAVPPGIAAGATDTDRPASVTADGVATVNAPSPDDVTITVEQGEECYDVEPLGNGTRTVEAFYDYDVSTNYSSNGTTELQENQVSNLLIYHGSEGYSLVLVHDKYEDGAYGGVTSMTFTGLPTDGEWAVEDDGYDGRDDDFEHQGTRSEIDWMWYEDRTDGAAFRGLTASETVSITIEPAFNEDAAAWGEWNASDNPDDRIEEWRLFTGPEEQATLDRDANVTVNRGGCDQPPSAALAADPATAAVDESVTLNATDATDDEGIRRYGWDFDGDGTVDLNTTAPTAAYTYESTGDYEAAVTVWDYANNTATASTTVTVTENSSDGDSGDEDSGNDGDESEDGSETDGPDDVPVPALTGPATAAVGETVTLDANASTDGDGIQSYGWNFDGDTTVDRTTTAPTTETSFDAAGTYTVVVTVSDENGNEATAEHVIEVDTAGDDPPTGEIDAPDEATVGDPITVEAVNLSDGLTHVCWFFDGESGPEEPTAQHTFDEPGTHEIVLQLKDERGQETEITTEISVAEDGDSEGGANDGDSGGDGSDGGADDGDGSDGDAGDSDEDTDDGDSEDDGSDGETGDSDEDTDDGDSEDDGSDGETGDSDEDTDDGDSEDDGSDGDSDEGSEDGANDGAEDDGTSGVVGVADDINPQGPGIGPIDLSEPESDDSADTSNGTENDSSVSVAAVRTGRTTVDAGSSVEITVSFDETSDGTDQVPLTLRRQRENGTDTVVDELAVAVPENETETVSVATTVERPGEYRAGVGNRTAAFSVLAPMPDGNDDGSATDQSTASRFGASAPADDPAESTDATTDDTTTGANGPGFGLLAAALGLVLAGLLAARRRFD</sequence>
<evidence type="ECO:0000313" key="5">
    <source>
        <dbReference type="Proteomes" id="UP000289691"/>
    </source>
</evidence>
<feature type="compositionally biased region" description="Low complexity" evidence="1">
    <location>
        <begin position="812"/>
        <end position="838"/>
    </location>
</feature>
<feature type="compositionally biased region" description="Polar residues" evidence="1">
    <location>
        <begin position="688"/>
        <end position="700"/>
    </location>
</feature>
<dbReference type="RefSeq" id="WP_129067701.1">
    <property type="nucleotide sequence ID" value="NZ_RDFA01000001.1"/>
</dbReference>
<gene>
    <name evidence="4" type="ORF">EAF64_04220</name>
</gene>
<protein>
    <submittedName>
        <fullName evidence="4">PKD domain-containing protein</fullName>
    </submittedName>
</protein>
<dbReference type="Pfam" id="PF18911">
    <property type="entry name" value="PKD_4"/>
    <property type="match status" value="2"/>
</dbReference>
<proteinExistence type="predicted"/>
<feature type="domain" description="PKD" evidence="3">
    <location>
        <begin position="256"/>
        <end position="341"/>
    </location>
</feature>
<feature type="compositionally biased region" description="Low complexity" evidence="1">
    <location>
        <begin position="337"/>
        <end position="347"/>
    </location>
</feature>
<feature type="compositionally biased region" description="Acidic residues" evidence="1">
    <location>
        <begin position="565"/>
        <end position="655"/>
    </location>
</feature>
<feature type="transmembrane region" description="Helical" evidence="2">
    <location>
        <begin position="839"/>
        <end position="857"/>
    </location>
</feature>
<feature type="compositionally biased region" description="Gly residues" evidence="1">
    <location>
        <begin position="552"/>
        <end position="564"/>
    </location>
</feature>
<keyword evidence="5" id="KW-1185">Reference proteome</keyword>
<evidence type="ECO:0000256" key="1">
    <source>
        <dbReference type="SAM" id="MobiDB-lite"/>
    </source>
</evidence>
<feature type="domain" description="PKD" evidence="3">
    <location>
        <begin position="373"/>
        <end position="457"/>
    </location>
</feature>
<evidence type="ECO:0000313" key="4">
    <source>
        <dbReference type="EMBL" id="RXK51847.1"/>
    </source>
</evidence>
<dbReference type="InterPro" id="IPR022409">
    <property type="entry name" value="PKD/Chitinase_dom"/>
</dbReference>
<keyword evidence="2" id="KW-0472">Membrane</keyword>
<feature type="region of interest" description="Disordered" evidence="1">
    <location>
        <begin position="539"/>
        <end position="745"/>
    </location>
</feature>
<keyword evidence="2" id="KW-1133">Transmembrane helix</keyword>
<dbReference type="InterPro" id="IPR029865">
    <property type="entry name" value="KIAA0319-like"/>
</dbReference>
<comment type="caution">
    <text evidence="4">The sequence shown here is derived from an EMBL/GenBank/DDBJ whole genome shotgun (WGS) entry which is preliminary data.</text>
</comment>
<feature type="region of interest" description="Disordered" evidence="1">
    <location>
        <begin position="337"/>
        <end position="425"/>
    </location>
</feature>
<dbReference type="InterPro" id="IPR013783">
    <property type="entry name" value="Ig-like_fold"/>
</dbReference>
<organism evidence="4 5">
    <name type="scientific">Halorientalis pallida</name>
    <dbReference type="NCBI Taxonomy" id="2479928"/>
    <lineage>
        <taxon>Archaea</taxon>
        <taxon>Methanobacteriati</taxon>
        <taxon>Methanobacteriota</taxon>
        <taxon>Stenosarchaea group</taxon>
        <taxon>Halobacteria</taxon>
        <taxon>Halobacteriales</taxon>
        <taxon>Haloarculaceae</taxon>
        <taxon>Halorientalis</taxon>
    </lineage>
</organism>
<feature type="compositionally biased region" description="Polar residues" evidence="1">
    <location>
        <begin position="707"/>
        <end position="719"/>
    </location>
</feature>
<dbReference type="OrthoDB" id="103676at2157"/>
<dbReference type="SUPFAM" id="SSF49299">
    <property type="entry name" value="PKD domain"/>
    <property type="match status" value="3"/>
</dbReference>
<dbReference type="PROSITE" id="PS50093">
    <property type="entry name" value="PKD"/>
    <property type="match status" value="3"/>
</dbReference>
<dbReference type="PANTHER" id="PTHR46182:SF2">
    <property type="entry name" value="FI19480P1"/>
    <property type="match status" value="1"/>
</dbReference>
<dbReference type="CDD" id="cd00146">
    <property type="entry name" value="PKD"/>
    <property type="match status" value="2"/>
</dbReference>
<feature type="domain" description="PKD" evidence="3">
    <location>
        <begin position="464"/>
        <end position="542"/>
    </location>
</feature>
<dbReference type="InterPro" id="IPR000601">
    <property type="entry name" value="PKD_dom"/>
</dbReference>
<dbReference type="InterPro" id="IPR035986">
    <property type="entry name" value="PKD_dom_sf"/>
</dbReference>
<name>A0A498L195_9EURY</name>